<name>A0A6C0F3B5_9ZZZZ</name>
<reference evidence="1" key="1">
    <citation type="journal article" date="2020" name="Nature">
        <title>Giant virus diversity and host interactions through global metagenomics.</title>
        <authorList>
            <person name="Schulz F."/>
            <person name="Roux S."/>
            <person name="Paez-Espino D."/>
            <person name="Jungbluth S."/>
            <person name="Walsh D.A."/>
            <person name="Denef V.J."/>
            <person name="McMahon K.D."/>
            <person name="Konstantinidis K.T."/>
            <person name="Eloe-Fadrosh E.A."/>
            <person name="Kyrpides N.C."/>
            <person name="Woyke T."/>
        </authorList>
    </citation>
    <scope>NUCLEOTIDE SEQUENCE</scope>
    <source>
        <strain evidence="1">GVMAG-M-3300009163-63</strain>
    </source>
</reference>
<dbReference type="EMBL" id="MN739004">
    <property type="protein sequence ID" value="QHT34670.1"/>
    <property type="molecule type" value="Genomic_DNA"/>
</dbReference>
<accession>A0A6C0F3B5</accession>
<organism evidence="1">
    <name type="scientific">viral metagenome</name>
    <dbReference type="NCBI Taxonomy" id="1070528"/>
    <lineage>
        <taxon>unclassified sequences</taxon>
        <taxon>metagenomes</taxon>
        <taxon>organismal metagenomes</taxon>
    </lineage>
</organism>
<dbReference type="AlphaFoldDB" id="A0A6C0F3B5"/>
<sequence>MKHGYIKHAYMKMQISKINDVIEKINQLLIYLKDCIIILQKINKKKDDDKKKGSACSINGKKYELEVYNVVKNSKINGNSFNTQLESELGGCSSKNDMCCNMNSIRDVSIEIKKSKTPDWMQCSLKYDNSNKMWIGSSKNKIPEGSKKIFECLISSVTLFNGNIPPFMLRDITHEEWIKTKNETSDFNDYYIDCPNDTIKKLYAEKCCSYIQVSEKGLYYLENDVCCFKVPQFICEQQLRIRIKVHERKNKKGFCKLSVTISCQPKNINNLVNSDYSLDNKMKLPNNLVYDDVL</sequence>
<protein>
    <submittedName>
        <fullName evidence="1">Uncharacterized protein</fullName>
    </submittedName>
</protein>
<evidence type="ECO:0000313" key="1">
    <source>
        <dbReference type="EMBL" id="QHT34670.1"/>
    </source>
</evidence>
<proteinExistence type="predicted"/>